<evidence type="ECO:0000313" key="2">
    <source>
        <dbReference type="Proteomes" id="UP000321181"/>
    </source>
</evidence>
<dbReference type="Proteomes" id="UP000321181">
    <property type="component" value="Unassembled WGS sequence"/>
</dbReference>
<name>A0A512DDQ0_9CELL</name>
<dbReference type="RefSeq" id="WP_146903691.1">
    <property type="nucleotide sequence ID" value="NZ_BAAARM010000003.1"/>
</dbReference>
<reference evidence="1 2" key="1">
    <citation type="submission" date="2019-07" db="EMBL/GenBank/DDBJ databases">
        <title>Whole genome shotgun sequence of Cellulomonas aerilata NBRC 106308.</title>
        <authorList>
            <person name="Hosoyama A."/>
            <person name="Uohara A."/>
            <person name="Ohji S."/>
            <person name="Ichikawa N."/>
        </authorList>
    </citation>
    <scope>NUCLEOTIDE SEQUENCE [LARGE SCALE GENOMIC DNA]</scope>
    <source>
        <strain evidence="1 2">NBRC 106308</strain>
    </source>
</reference>
<protein>
    <submittedName>
        <fullName evidence="1">Uncharacterized protein</fullName>
    </submittedName>
</protein>
<dbReference type="EMBL" id="BJYY01000013">
    <property type="protein sequence ID" value="GEO34350.1"/>
    <property type="molecule type" value="Genomic_DNA"/>
</dbReference>
<evidence type="ECO:0000313" key="1">
    <source>
        <dbReference type="EMBL" id="GEO34350.1"/>
    </source>
</evidence>
<gene>
    <name evidence="1" type="ORF">CAE01nite_20750</name>
</gene>
<proteinExistence type="predicted"/>
<dbReference type="AlphaFoldDB" id="A0A512DDQ0"/>
<accession>A0A512DDQ0</accession>
<organism evidence="1 2">
    <name type="scientific">Cellulomonas aerilata</name>
    <dbReference type="NCBI Taxonomy" id="515326"/>
    <lineage>
        <taxon>Bacteria</taxon>
        <taxon>Bacillati</taxon>
        <taxon>Actinomycetota</taxon>
        <taxon>Actinomycetes</taxon>
        <taxon>Micrococcales</taxon>
        <taxon>Cellulomonadaceae</taxon>
        <taxon>Cellulomonas</taxon>
    </lineage>
</organism>
<sequence length="102" mass="11089">MVYAATRAALIGLAETVPWNSLLDYDIAVELLDALYDPFDLPAADPPPAPSRQCLHDQARSGLDALTRYAKDRGVLRVCRSILDVTWAADPDHTTPDAGGQR</sequence>
<keyword evidence="2" id="KW-1185">Reference proteome</keyword>
<comment type="caution">
    <text evidence="1">The sequence shown here is derived from an EMBL/GenBank/DDBJ whole genome shotgun (WGS) entry which is preliminary data.</text>
</comment>